<feature type="domain" description="CCHC-type" evidence="3">
    <location>
        <begin position="242"/>
        <end position="257"/>
    </location>
</feature>
<evidence type="ECO:0000313" key="4">
    <source>
        <dbReference type="Proteomes" id="UP000813463"/>
    </source>
</evidence>
<proteinExistence type="predicted"/>
<reference evidence="4" key="1">
    <citation type="journal article" date="2021" name="Nat. Commun.">
        <title>Genomic analyses provide insights into spinach domestication and the genetic basis of agronomic traits.</title>
        <authorList>
            <person name="Cai X."/>
            <person name="Sun X."/>
            <person name="Xu C."/>
            <person name="Sun H."/>
            <person name="Wang X."/>
            <person name="Ge C."/>
            <person name="Zhang Z."/>
            <person name="Wang Q."/>
            <person name="Fei Z."/>
            <person name="Jiao C."/>
            <person name="Wang Q."/>
        </authorList>
    </citation>
    <scope>NUCLEOTIDE SEQUENCE [LARGE SCALE GENOMIC DNA]</scope>
    <source>
        <strain evidence="4">cv. Varoflay</strain>
    </source>
</reference>
<dbReference type="PANTHER" id="PTHR31286">
    <property type="entry name" value="GLYCINE-RICH CELL WALL STRUCTURAL PROTEIN 1.8-LIKE"/>
    <property type="match status" value="1"/>
</dbReference>
<dbReference type="Pfam" id="PF14111">
    <property type="entry name" value="DUF4283"/>
    <property type="match status" value="1"/>
</dbReference>
<accession>A0ABM3QYK7</accession>
<dbReference type="InterPro" id="IPR025836">
    <property type="entry name" value="Zn_knuckle_CX2CX4HX4C"/>
</dbReference>
<feature type="compositionally biased region" description="Acidic residues" evidence="2">
    <location>
        <begin position="33"/>
        <end position="43"/>
    </location>
</feature>
<evidence type="ECO:0000259" key="3">
    <source>
        <dbReference type="PROSITE" id="PS50158"/>
    </source>
</evidence>
<dbReference type="Pfam" id="PF14392">
    <property type="entry name" value="zf-CCHC_4"/>
    <property type="match status" value="1"/>
</dbReference>
<dbReference type="GeneID" id="130463365"/>
<keyword evidence="1" id="KW-0479">Metal-binding</keyword>
<dbReference type="InterPro" id="IPR025558">
    <property type="entry name" value="DUF4283"/>
</dbReference>
<dbReference type="RefSeq" id="XP_056688450.1">
    <property type="nucleotide sequence ID" value="XM_056832472.1"/>
</dbReference>
<dbReference type="InterPro" id="IPR040256">
    <property type="entry name" value="At4g02000-like"/>
</dbReference>
<keyword evidence="1" id="KW-0862">Zinc</keyword>
<evidence type="ECO:0000256" key="2">
    <source>
        <dbReference type="SAM" id="MobiDB-lite"/>
    </source>
</evidence>
<dbReference type="InterPro" id="IPR036875">
    <property type="entry name" value="Znf_CCHC_sf"/>
</dbReference>
<evidence type="ECO:0000313" key="5">
    <source>
        <dbReference type="RefSeq" id="XP_056688450.1"/>
    </source>
</evidence>
<feature type="region of interest" description="Disordered" evidence="2">
    <location>
        <begin position="316"/>
        <end position="336"/>
    </location>
</feature>
<gene>
    <name evidence="5" type="primary">LOC130463365</name>
</gene>
<dbReference type="InterPro" id="IPR001878">
    <property type="entry name" value="Znf_CCHC"/>
</dbReference>
<dbReference type="SUPFAM" id="SSF57756">
    <property type="entry name" value="Retrovirus zinc finger-like domains"/>
    <property type="match status" value="1"/>
</dbReference>
<dbReference type="PROSITE" id="PS50158">
    <property type="entry name" value="ZF_CCHC"/>
    <property type="match status" value="1"/>
</dbReference>
<feature type="compositionally biased region" description="Polar residues" evidence="2">
    <location>
        <begin position="324"/>
        <end position="336"/>
    </location>
</feature>
<protein>
    <recommendedName>
        <fullName evidence="3">CCHC-type domain-containing protein</fullName>
    </recommendedName>
</protein>
<keyword evidence="4" id="KW-1185">Reference proteome</keyword>
<evidence type="ECO:0000256" key="1">
    <source>
        <dbReference type="PROSITE-ProRule" id="PRU00047"/>
    </source>
</evidence>
<name>A0ABM3QYK7_SPIOL</name>
<organism evidence="4 5">
    <name type="scientific">Spinacia oleracea</name>
    <name type="common">Spinach</name>
    <dbReference type="NCBI Taxonomy" id="3562"/>
    <lineage>
        <taxon>Eukaryota</taxon>
        <taxon>Viridiplantae</taxon>
        <taxon>Streptophyta</taxon>
        <taxon>Embryophyta</taxon>
        <taxon>Tracheophyta</taxon>
        <taxon>Spermatophyta</taxon>
        <taxon>Magnoliopsida</taxon>
        <taxon>eudicotyledons</taxon>
        <taxon>Gunneridae</taxon>
        <taxon>Pentapetalae</taxon>
        <taxon>Caryophyllales</taxon>
        <taxon>Chenopodiaceae</taxon>
        <taxon>Chenopodioideae</taxon>
        <taxon>Anserineae</taxon>
        <taxon>Spinacia</taxon>
    </lineage>
</organism>
<sequence length="336" mass="39051">MESEKTLSSEETYLIHRSNKKIKRKAMGNQREDGDEETTESMDTDYTIVSTEEEEDESCPTILLTKEEKKRLHMPWTNSLIIKLFDKRLSYAVLIRRLRLMWSLTGEIALTDVGCAYYVVRFTSMADYEFVLTQGPWMIGDSYLTIRKWIPNFFPDEEPIKTLTAWVRIPNLSVEYFDRNFLHHIGKKIGRVVRIDKNTESMDRGQYIRFCIEVDLSKPLLSKFRLNGRVWRIQYEGLRQICFKCGHLGHKDAECPKFRSAEEEEGTLLKKGNTGQVEGQSLEKRPEELNQYGTANLMVHVDLRAGPCTIHALVWDMDDGPTNPKKSQQQGKRSPE</sequence>
<reference evidence="5" key="2">
    <citation type="submission" date="2025-08" db="UniProtKB">
        <authorList>
            <consortium name="RefSeq"/>
        </authorList>
    </citation>
    <scope>IDENTIFICATION</scope>
    <source>
        <tissue evidence="5">Leaf</tissue>
    </source>
</reference>
<keyword evidence="1" id="KW-0863">Zinc-finger</keyword>
<feature type="region of interest" description="Disordered" evidence="2">
    <location>
        <begin position="21"/>
        <end position="44"/>
    </location>
</feature>
<dbReference type="Proteomes" id="UP000813463">
    <property type="component" value="Chromosome 6"/>
</dbReference>
<dbReference type="PANTHER" id="PTHR31286:SF99">
    <property type="entry name" value="DUF4283 DOMAIN-CONTAINING PROTEIN"/>
    <property type="match status" value="1"/>
</dbReference>